<evidence type="ECO:0000313" key="1">
    <source>
        <dbReference type="EMBL" id="KZT64018.1"/>
    </source>
</evidence>
<keyword evidence="2" id="KW-1185">Reference proteome</keyword>
<dbReference type="EMBL" id="KV429145">
    <property type="protein sequence ID" value="KZT64018.1"/>
    <property type="molecule type" value="Genomic_DNA"/>
</dbReference>
<name>A0A165L6T3_9APHY</name>
<dbReference type="Pfam" id="PF14223">
    <property type="entry name" value="Retrotran_gag_2"/>
    <property type="match status" value="1"/>
</dbReference>
<proteinExistence type="predicted"/>
<evidence type="ECO:0000313" key="2">
    <source>
        <dbReference type="Proteomes" id="UP000076727"/>
    </source>
</evidence>
<gene>
    <name evidence="1" type="ORF">DAEQUDRAFT_770065</name>
</gene>
<accession>A0A165L6T3</accession>
<protein>
    <submittedName>
        <fullName evidence="1">Uncharacterized protein</fullName>
    </submittedName>
</protein>
<dbReference type="Proteomes" id="UP000076727">
    <property type="component" value="Unassembled WGS sequence"/>
</dbReference>
<sequence length="201" mass="21937">MLDSKPLQDQTNKIVTRLKEVIAGGIKLDKLTQALILLSKVPETYQTMVSALMATVKLTELKVEMVINKILAEELLRHSGMGQSASKSSQIKRKSTGPCGHCGGKHGEENCWTKYPHLCPKAGGKGGKGKGKGTGKGKVAMNLMNQKFSLSQWENICMSSLHILNLFHLLSLSIKGLGEMALGEILRGTETMFMEMNLQLP</sequence>
<dbReference type="OrthoDB" id="2736634at2759"/>
<reference evidence="1 2" key="1">
    <citation type="journal article" date="2016" name="Mol. Biol. Evol.">
        <title>Comparative Genomics of Early-Diverging Mushroom-Forming Fungi Provides Insights into the Origins of Lignocellulose Decay Capabilities.</title>
        <authorList>
            <person name="Nagy L.G."/>
            <person name="Riley R."/>
            <person name="Tritt A."/>
            <person name="Adam C."/>
            <person name="Daum C."/>
            <person name="Floudas D."/>
            <person name="Sun H."/>
            <person name="Yadav J.S."/>
            <person name="Pangilinan J."/>
            <person name="Larsson K.H."/>
            <person name="Matsuura K."/>
            <person name="Barry K."/>
            <person name="Labutti K."/>
            <person name="Kuo R."/>
            <person name="Ohm R.A."/>
            <person name="Bhattacharya S.S."/>
            <person name="Shirouzu T."/>
            <person name="Yoshinaga Y."/>
            <person name="Martin F.M."/>
            <person name="Grigoriev I.V."/>
            <person name="Hibbett D.S."/>
        </authorList>
    </citation>
    <scope>NUCLEOTIDE SEQUENCE [LARGE SCALE GENOMIC DNA]</scope>
    <source>
        <strain evidence="1 2">L-15889</strain>
    </source>
</reference>
<organism evidence="1 2">
    <name type="scientific">Daedalea quercina L-15889</name>
    <dbReference type="NCBI Taxonomy" id="1314783"/>
    <lineage>
        <taxon>Eukaryota</taxon>
        <taxon>Fungi</taxon>
        <taxon>Dikarya</taxon>
        <taxon>Basidiomycota</taxon>
        <taxon>Agaricomycotina</taxon>
        <taxon>Agaricomycetes</taxon>
        <taxon>Polyporales</taxon>
        <taxon>Fomitopsis</taxon>
    </lineage>
</organism>
<dbReference type="AlphaFoldDB" id="A0A165L6T3"/>